<evidence type="ECO:0000256" key="2">
    <source>
        <dbReference type="SAM" id="Phobius"/>
    </source>
</evidence>
<dbReference type="EMBL" id="LJJC01000004">
    <property type="protein sequence ID" value="KQL53674.1"/>
    <property type="molecule type" value="Genomic_DNA"/>
</dbReference>
<dbReference type="Gene3D" id="3.10.350.10">
    <property type="entry name" value="LysM domain"/>
    <property type="match status" value="1"/>
</dbReference>
<proteinExistence type="predicted"/>
<dbReference type="AlphaFoldDB" id="A0A0Q3WWJ3"/>
<evidence type="ECO:0000313" key="5">
    <source>
        <dbReference type="Proteomes" id="UP000051888"/>
    </source>
</evidence>
<evidence type="ECO:0000313" key="4">
    <source>
        <dbReference type="EMBL" id="KQL53674.1"/>
    </source>
</evidence>
<keyword evidence="2" id="KW-0812">Transmembrane</keyword>
<sequence length="238" mass="26798">MYSETYLDQVEKKKQRLEKITTIEDNDGEKSSLPTRMELHHAKKRKKKKKKKANFPLLKVLLTFFILLPVCTILAYTYFSQHPTLKADTNSNSSGGEEVLFESDSGDSTQNSIPVGKPDKNSNETSNSVDQGSGSNTEINPDNSTKGTTTVQNTTNNVEQANQEQKNSDNTEQVSNTQTNENSNIQIINHVVQPKETLFRIAMKYYHSKDGIEKIIMQNHIINNQIQAGQTLQIPLPK</sequence>
<feature type="compositionally biased region" description="Low complexity" evidence="1">
    <location>
        <begin position="148"/>
        <end position="165"/>
    </location>
</feature>
<dbReference type="SMART" id="SM00257">
    <property type="entry name" value="LysM"/>
    <property type="match status" value="1"/>
</dbReference>
<feature type="domain" description="LysM" evidence="3">
    <location>
        <begin position="188"/>
        <end position="234"/>
    </location>
</feature>
<protein>
    <recommendedName>
        <fullName evidence="3">LysM domain-containing protein</fullName>
    </recommendedName>
</protein>
<dbReference type="InterPro" id="IPR036779">
    <property type="entry name" value="LysM_dom_sf"/>
</dbReference>
<comment type="caution">
    <text evidence="4">The sequence shown here is derived from an EMBL/GenBank/DDBJ whole genome shotgun (WGS) entry which is preliminary data.</text>
</comment>
<keyword evidence="2" id="KW-0472">Membrane</keyword>
<dbReference type="STRING" id="157838.AN964_09290"/>
<dbReference type="PATRIC" id="fig|157838.3.peg.2041"/>
<feature type="region of interest" description="Disordered" evidence="1">
    <location>
        <begin position="88"/>
        <end position="182"/>
    </location>
</feature>
<keyword evidence="5" id="KW-1185">Reference proteome</keyword>
<dbReference type="RefSeq" id="WP_055739408.1">
    <property type="nucleotide sequence ID" value="NZ_JAAIWL010000013.1"/>
</dbReference>
<dbReference type="OrthoDB" id="2583609at2"/>
<reference evidence="4 5" key="1">
    <citation type="submission" date="2015-09" db="EMBL/GenBank/DDBJ databases">
        <title>Genome sequencing project for genomic taxonomy and phylogenomics of Bacillus-like bacteria.</title>
        <authorList>
            <person name="Liu B."/>
            <person name="Wang J."/>
            <person name="Zhu Y."/>
            <person name="Liu G."/>
            <person name="Chen Q."/>
            <person name="Chen Z."/>
            <person name="Lan J."/>
            <person name="Che J."/>
            <person name="Ge C."/>
            <person name="Shi H."/>
            <person name="Pan Z."/>
            <person name="Liu X."/>
        </authorList>
    </citation>
    <scope>NUCLEOTIDE SEQUENCE [LARGE SCALE GENOMIC DNA]</scope>
    <source>
        <strain evidence="4 5">LMG 18435</strain>
    </source>
</reference>
<dbReference type="CDD" id="cd00118">
    <property type="entry name" value="LysM"/>
    <property type="match status" value="1"/>
</dbReference>
<dbReference type="InterPro" id="IPR018392">
    <property type="entry name" value="LysM"/>
</dbReference>
<dbReference type="PROSITE" id="PS51782">
    <property type="entry name" value="LYSM"/>
    <property type="match status" value="1"/>
</dbReference>
<gene>
    <name evidence="4" type="ORF">AN964_09290</name>
</gene>
<evidence type="ECO:0000256" key="1">
    <source>
        <dbReference type="SAM" id="MobiDB-lite"/>
    </source>
</evidence>
<dbReference type="Proteomes" id="UP000051888">
    <property type="component" value="Unassembled WGS sequence"/>
</dbReference>
<organism evidence="4 5">
    <name type="scientific">Heyndrickxia shackletonii</name>
    <dbReference type="NCBI Taxonomy" id="157838"/>
    <lineage>
        <taxon>Bacteria</taxon>
        <taxon>Bacillati</taxon>
        <taxon>Bacillota</taxon>
        <taxon>Bacilli</taxon>
        <taxon>Bacillales</taxon>
        <taxon>Bacillaceae</taxon>
        <taxon>Heyndrickxia</taxon>
    </lineage>
</organism>
<dbReference type="SUPFAM" id="SSF54106">
    <property type="entry name" value="LysM domain"/>
    <property type="match status" value="1"/>
</dbReference>
<feature type="compositionally biased region" description="Polar residues" evidence="1">
    <location>
        <begin position="123"/>
        <end position="147"/>
    </location>
</feature>
<accession>A0A0Q3WWJ3</accession>
<feature type="transmembrane region" description="Helical" evidence="2">
    <location>
        <begin position="53"/>
        <end position="79"/>
    </location>
</feature>
<feature type="compositionally biased region" description="Polar residues" evidence="1">
    <location>
        <begin position="168"/>
        <end position="182"/>
    </location>
</feature>
<evidence type="ECO:0000259" key="3">
    <source>
        <dbReference type="PROSITE" id="PS51782"/>
    </source>
</evidence>
<keyword evidence="2" id="KW-1133">Transmembrane helix</keyword>
<dbReference type="Pfam" id="PF01476">
    <property type="entry name" value="LysM"/>
    <property type="match status" value="1"/>
</dbReference>
<name>A0A0Q3WWJ3_9BACI</name>